<accession>A0A368FCI3</accession>
<evidence type="ECO:0000256" key="6">
    <source>
        <dbReference type="ARBA" id="ARBA00024338"/>
    </source>
</evidence>
<dbReference type="PANTHER" id="PTHR23505">
    <property type="entry name" value="SPINSTER"/>
    <property type="match status" value="1"/>
</dbReference>
<dbReference type="Gene3D" id="1.20.1250.20">
    <property type="entry name" value="MFS general substrate transporter like domains"/>
    <property type="match status" value="1"/>
</dbReference>
<keyword evidence="2" id="KW-0813">Transport</keyword>
<dbReference type="Proteomes" id="UP000252519">
    <property type="component" value="Unassembled WGS sequence"/>
</dbReference>
<dbReference type="EMBL" id="JOJR01001745">
    <property type="protein sequence ID" value="RCN29881.1"/>
    <property type="molecule type" value="Genomic_DNA"/>
</dbReference>
<keyword evidence="10" id="KW-1185">Reference proteome</keyword>
<gene>
    <name evidence="9" type="ORF">ANCCAN_24361</name>
</gene>
<dbReference type="SUPFAM" id="SSF103473">
    <property type="entry name" value="MFS general substrate transporter"/>
    <property type="match status" value="1"/>
</dbReference>
<proteinExistence type="inferred from homology"/>
<keyword evidence="4 7" id="KW-1133">Transmembrane helix</keyword>
<evidence type="ECO:0000259" key="8">
    <source>
        <dbReference type="PROSITE" id="PS50850"/>
    </source>
</evidence>
<evidence type="ECO:0000313" key="9">
    <source>
        <dbReference type="EMBL" id="RCN29881.1"/>
    </source>
</evidence>
<evidence type="ECO:0000256" key="2">
    <source>
        <dbReference type="ARBA" id="ARBA00022448"/>
    </source>
</evidence>
<organism evidence="9 10">
    <name type="scientific">Ancylostoma caninum</name>
    <name type="common">Dog hookworm</name>
    <dbReference type="NCBI Taxonomy" id="29170"/>
    <lineage>
        <taxon>Eukaryota</taxon>
        <taxon>Metazoa</taxon>
        <taxon>Ecdysozoa</taxon>
        <taxon>Nematoda</taxon>
        <taxon>Chromadorea</taxon>
        <taxon>Rhabditida</taxon>
        <taxon>Rhabditina</taxon>
        <taxon>Rhabditomorpha</taxon>
        <taxon>Strongyloidea</taxon>
        <taxon>Ancylostomatidae</taxon>
        <taxon>Ancylostomatinae</taxon>
        <taxon>Ancylostoma</taxon>
    </lineage>
</organism>
<dbReference type="OrthoDB" id="6770063at2759"/>
<evidence type="ECO:0000313" key="10">
    <source>
        <dbReference type="Proteomes" id="UP000252519"/>
    </source>
</evidence>
<dbReference type="InterPro" id="IPR044770">
    <property type="entry name" value="MFS_spinster-like"/>
</dbReference>
<dbReference type="GO" id="GO:0016020">
    <property type="term" value="C:membrane"/>
    <property type="evidence" value="ECO:0007669"/>
    <property type="project" value="UniProtKB-SubCell"/>
</dbReference>
<dbReference type="PROSITE" id="PS50850">
    <property type="entry name" value="MFS"/>
    <property type="match status" value="1"/>
</dbReference>
<name>A0A368FCI3_ANCCA</name>
<dbReference type="AlphaFoldDB" id="A0A368FCI3"/>
<evidence type="ECO:0000256" key="7">
    <source>
        <dbReference type="SAM" id="Phobius"/>
    </source>
</evidence>
<dbReference type="InterPro" id="IPR036259">
    <property type="entry name" value="MFS_trans_sf"/>
</dbReference>
<keyword evidence="3 7" id="KW-0812">Transmembrane</keyword>
<feature type="transmembrane region" description="Helical" evidence="7">
    <location>
        <begin position="78"/>
        <end position="97"/>
    </location>
</feature>
<dbReference type="GO" id="GO:0022857">
    <property type="term" value="F:transmembrane transporter activity"/>
    <property type="evidence" value="ECO:0007669"/>
    <property type="project" value="InterPro"/>
</dbReference>
<evidence type="ECO:0000256" key="1">
    <source>
        <dbReference type="ARBA" id="ARBA00004141"/>
    </source>
</evidence>
<dbReference type="PANTHER" id="PTHR23505:SF79">
    <property type="entry name" value="PROTEIN SPINSTER"/>
    <property type="match status" value="1"/>
</dbReference>
<protein>
    <recommendedName>
        <fullName evidence="8">Major facilitator superfamily (MFS) profile domain-containing protein</fullName>
    </recommendedName>
</protein>
<evidence type="ECO:0000256" key="5">
    <source>
        <dbReference type="ARBA" id="ARBA00023136"/>
    </source>
</evidence>
<feature type="transmembrane region" description="Helical" evidence="7">
    <location>
        <begin position="12"/>
        <end position="31"/>
    </location>
</feature>
<comment type="similarity">
    <text evidence="6">Belongs to the major facilitator superfamily. Spinster (TC 2.A.1.49) family.</text>
</comment>
<sequence length="106" mass="11932">MSKSFQNPKIFLEVVILICVNMTNYMDRFTIAGVLTNIQTFFGINDADGGLLQSAFITSFMFYSPVFGFLGDRYNRKWVMLVGMAIWEAAVFGSTFVPRDVSSEGM</sequence>
<dbReference type="InterPro" id="IPR011701">
    <property type="entry name" value="MFS"/>
</dbReference>
<dbReference type="InterPro" id="IPR020846">
    <property type="entry name" value="MFS_dom"/>
</dbReference>
<reference evidence="9 10" key="1">
    <citation type="submission" date="2014-10" db="EMBL/GenBank/DDBJ databases">
        <title>Draft genome of the hookworm Ancylostoma caninum.</title>
        <authorList>
            <person name="Mitreva M."/>
        </authorList>
    </citation>
    <scope>NUCLEOTIDE SEQUENCE [LARGE SCALE GENOMIC DNA]</scope>
    <source>
        <strain evidence="9 10">Baltimore</strain>
    </source>
</reference>
<evidence type="ECO:0000256" key="3">
    <source>
        <dbReference type="ARBA" id="ARBA00022692"/>
    </source>
</evidence>
<comment type="caution">
    <text evidence="9">The sequence shown here is derived from an EMBL/GenBank/DDBJ whole genome shotgun (WGS) entry which is preliminary data.</text>
</comment>
<dbReference type="STRING" id="29170.A0A368FCI3"/>
<comment type="subcellular location">
    <subcellularLocation>
        <location evidence="1">Membrane</location>
        <topology evidence="1">Multi-pass membrane protein</topology>
    </subcellularLocation>
</comment>
<evidence type="ECO:0000256" key="4">
    <source>
        <dbReference type="ARBA" id="ARBA00022989"/>
    </source>
</evidence>
<keyword evidence="5 7" id="KW-0472">Membrane</keyword>
<dbReference type="Pfam" id="PF07690">
    <property type="entry name" value="MFS_1"/>
    <property type="match status" value="1"/>
</dbReference>
<feature type="transmembrane region" description="Helical" evidence="7">
    <location>
        <begin position="51"/>
        <end position="71"/>
    </location>
</feature>
<feature type="domain" description="Major facilitator superfamily (MFS) profile" evidence="8">
    <location>
        <begin position="13"/>
        <end position="106"/>
    </location>
</feature>